<keyword evidence="1 2" id="KW-0732">Signal</keyword>
<accession>A0A4S1CA87</accession>
<evidence type="ECO:0000256" key="2">
    <source>
        <dbReference type="SAM" id="SignalP"/>
    </source>
</evidence>
<reference evidence="4 5" key="1">
    <citation type="submission" date="2019-04" db="EMBL/GenBank/DDBJ databases">
        <title>Geobacter oryzae sp. nov., ferric-reducing bacteria isolated from paddy soil.</title>
        <authorList>
            <person name="Xu Z."/>
            <person name="Masuda Y."/>
            <person name="Itoh H."/>
            <person name="Senoo K."/>
        </authorList>
    </citation>
    <scope>NUCLEOTIDE SEQUENCE [LARGE SCALE GENOMIC DNA]</scope>
    <source>
        <strain evidence="4 5">Red111</strain>
    </source>
</reference>
<proteinExistence type="predicted"/>
<feature type="domain" description="Doubled CXXCH motif" evidence="3">
    <location>
        <begin position="183"/>
        <end position="218"/>
    </location>
</feature>
<dbReference type="InterPro" id="IPR010177">
    <property type="entry name" value="Paired_CXXCH_1"/>
</dbReference>
<evidence type="ECO:0000313" key="4">
    <source>
        <dbReference type="EMBL" id="TGU70195.1"/>
    </source>
</evidence>
<keyword evidence="5" id="KW-1185">Reference proteome</keyword>
<dbReference type="PANTHER" id="PTHR35038">
    <property type="entry name" value="DISSIMILATORY SULFITE REDUCTASE SIRA"/>
    <property type="match status" value="1"/>
</dbReference>
<feature type="domain" description="Doubled CXXCH motif" evidence="3">
    <location>
        <begin position="460"/>
        <end position="499"/>
    </location>
</feature>
<evidence type="ECO:0000313" key="5">
    <source>
        <dbReference type="Proteomes" id="UP000306416"/>
    </source>
</evidence>
<organism evidence="4 5">
    <name type="scientific">Geomonas terrae</name>
    <dbReference type="NCBI Taxonomy" id="2562681"/>
    <lineage>
        <taxon>Bacteria</taxon>
        <taxon>Pseudomonadati</taxon>
        <taxon>Thermodesulfobacteriota</taxon>
        <taxon>Desulfuromonadia</taxon>
        <taxon>Geobacterales</taxon>
        <taxon>Geobacteraceae</taxon>
        <taxon>Geomonas</taxon>
    </lineage>
</organism>
<name>A0A4S1CA87_9BACT</name>
<dbReference type="EMBL" id="SRSC01000005">
    <property type="protein sequence ID" value="TGU70195.1"/>
    <property type="molecule type" value="Genomic_DNA"/>
</dbReference>
<dbReference type="RefSeq" id="WP_135872519.1">
    <property type="nucleotide sequence ID" value="NZ_SRSC01000005.1"/>
</dbReference>
<dbReference type="InterPro" id="IPR036280">
    <property type="entry name" value="Multihaem_cyt_sf"/>
</dbReference>
<comment type="caution">
    <text evidence="4">The sequence shown here is derived from an EMBL/GenBank/DDBJ whole genome shotgun (WGS) entry which is preliminary data.</text>
</comment>
<sequence length="587" mass="62572">MRGIKIKVIHALCAATLLLPGVATASSQGARIVNTPHNLSVSGGGGAHNVKATDEVRICVFCHTPHHAVSEGPLWSRKSNLSIYVPYASTTIKANPQQPKGPSRLCLSCHDGAVAMGVLNGDFTVSSLGKIPTDLDPALNANLGTDLSTSHPVSMTYGLSGELNDKGTLASKGISLSEDTYVECTSCHDPHNNQYGNFLVRDDSAEHDLLCRDCHNKTDWANADNKHRTGGARYSSAVSTQVGADGCRNCHRPHSAERGVHLLKQPAPLSGEESNCLGSCHSGASYNTLTSIDIATQISRTFSHKIQIYSGVHKEDETLPLTSDLKHVQCVDCHNPHRSGFQGSPLGDPNPAVTPASTAPYVNGPLRGVRGVDVNGNALGGDGSARYEYEVCFRCHQGVSASSFKTASLSRPVRAFSTYDEGKRFATGNPSYHPVAYDTVGRTGRSLISSLQNSQFRIYCSDCHAPHGSEEPYILQAQNIDTFPSAATSYPLCFKCHEQLYLLDPMNVPHSNSAALHQSHVRDHSAPCSACHDPHGVPSSLLANTTNGAHLVNFDTRYTGDAPVYNAPARSCAVAGTCHPAGGTKIY</sequence>
<dbReference type="Pfam" id="PF09699">
    <property type="entry name" value="Paired_CXXCH_1"/>
    <property type="match status" value="2"/>
</dbReference>
<dbReference type="AlphaFoldDB" id="A0A4S1CA87"/>
<feature type="signal peptide" evidence="2">
    <location>
        <begin position="1"/>
        <end position="25"/>
    </location>
</feature>
<gene>
    <name evidence="4" type="ORF">E4633_18525</name>
</gene>
<feature type="chain" id="PRO_5020530833" description="Doubled CXXCH motif domain-containing protein" evidence="2">
    <location>
        <begin position="26"/>
        <end position="587"/>
    </location>
</feature>
<evidence type="ECO:0000259" key="3">
    <source>
        <dbReference type="Pfam" id="PF09699"/>
    </source>
</evidence>
<dbReference type="InterPro" id="IPR051829">
    <property type="entry name" value="Multiheme_Cytochr_ET"/>
</dbReference>
<dbReference type="SUPFAM" id="SSF48695">
    <property type="entry name" value="Multiheme cytochromes"/>
    <property type="match status" value="1"/>
</dbReference>
<dbReference type="Proteomes" id="UP000306416">
    <property type="component" value="Unassembled WGS sequence"/>
</dbReference>
<protein>
    <recommendedName>
        <fullName evidence="3">Doubled CXXCH motif domain-containing protein</fullName>
    </recommendedName>
</protein>
<evidence type="ECO:0000256" key="1">
    <source>
        <dbReference type="ARBA" id="ARBA00022729"/>
    </source>
</evidence>
<dbReference type="Gene3D" id="1.10.1130.10">
    <property type="entry name" value="Flavocytochrome C3, Chain A"/>
    <property type="match status" value="2"/>
</dbReference>